<evidence type="ECO:0000313" key="17">
    <source>
        <dbReference type="Proteomes" id="UP001223586"/>
    </source>
</evidence>
<dbReference type="Pfam" id="PF08275">
    <property type="entry name" value="DNAG_N"/>
    <property type="match status" value="1"/>
</dbReference>
<dbReference type="PIRSF" id="PIRSF002811">
    <property type="entry name" value="DnaG"/>
    <property type="match status" value="1"/>
</dbReference>
<protein>
    <recommendedName>
        <fullName evidence="12 13">DNA primase</fullName>
        <ecNumber evidence="12">2.7.7.101</ecNumber>
    </recommendedName>
</protein>
<evidence type="ECO:0000256" key="5">
    <source>
        <dbReference type="ARBA" id="ARBA00022705"/>
    </source>
</evidence>
<evidence type="ECO:0000256" key="3">
    <source>
        <dbReference type="ARBA" id="ARBA00022679"/>
    </source>
</evidence>
<keyword evidence="6 12" id="KW-0479">Metal-binding</keyword>
<dbReference type="InterPro" id="IPR034151">
    <property type="entry name" value="TOPRIM_DnaG_bac"/>
</dbReference>
<name>A0ABT9WPY7_9BACI</name>
<evidence type="ECO:0000256" key="6">
    <source>
        <dbReference type="ARBA" id="ARBA00022723"/>
    </source>
</evidence>
<keyword evidence="14" id="KW-0175">Coiled coil</keyword>
<keyword evidence="9" id="KW-0460">Magnesium</keyword>
<dbReference type="Proteomes" id="UP001223586">
    <property type="component" value="Unassembled WGS sequence"/>
</dbReference>
<evidence type="ECO:0000256" key="9">
    <source>
        <dbReference type="ARBA" id="ARBA00022842"/>
    </source>
</evidence>
<keyword evidence="2 12" id="KW-0639">Primosome</keyword>
<dbReference type="InterPro" id="IPR019475">
    <property type="entry name" value="DNA_primase_DnaB-bd"/>
</dbReference>
<evidence type="ECO:0000256" key="11">
    <source>
        <dbReference type="ARBA" id="ARBA00023163"/>
    </source>
</evidence>
<evidence type="ECO:0000256" key="8">
    <source>
        <dbReference type="ARBA" id="ARBA00022833"/>
    </source>
</evidence>
<keyword evidence="7 12" id="KW-0863">Zinc-finger</keyword>
<dbReference type="InterPro" id="IPR036185">
    <property type="entry name" value="DNA_heli_DnaB-like_N_sf"/>
</dbReference>
<evidence type="ECO:0000256" key="2">
    <source>
        <dbReference type="ARBA" id="ARBA00022515"/>
    </source>
</evidence>
<feature type="domain" description="Toprim" evidence="15">
    <location>
        <begin position="262"/>
        <end position="343"/>
    </location>
</feature>
<dbReference type="Pfam" id="PF10410">
    <property type="entry name" value="DnaB_bind"/>
    <property type="match status" value="1"/>
</dbReference>
<dbReference type="InterPro" id="IPR016136">
    <property type="entry name" value="DNA_helicase_N/primase_C"/>
</dbReference>
<evidence type="ECO:0000256" key="7">
    <source>
        <dbReference type="ARBA" id="ARBA00022771"/>
    </source>
</evidence>
<keyword evidence="3 12" id="KW-0808">Transferase</keyword>
<dbReference type="Gene3D" id="3.90.580.10">
    <property type="entry name" value="Zinc finger, CHC2-type domain"/>
    <property type="match status" value="1"/>
</dbReference>
<comment type="similarity">
    <text evidence="12 13">Belongs to the DnaG primase family.</text>
</comment>
<dbReference type="Gene3D" id="3.90.980.10">
    <property type="entry name" value="DNA primase, catalytic core, N-terminal domain"/>
    <property type="match status" value="1"/>
</dbReference>
<comment type="function">
    <text evidence="12 13">RNA polymerase that catalyzes the synthesis of short RNA molecules used as primers for DNA polymerase during DNA replication.</text>
</comment>
<dbReference type="Pfam" id="PF13155">
    <property type="entry name" value="Toprim_2"/>
    <property type="match status" value="1"/>
</dbReference>
<keyword evidence="10 12" id="KW-0238">DNA-binding</keyword>
<keyword evidence="8 12" id="KW-0862">Zinc</keyword>
<comment type="catalytic activity">
    <reaction evidence="12">
        <text>ssDNA + n NTP = ssDNA/pppN(pN)n-1 hybrid + (n-1) diphosphate.</text>
        <dbReference type="EC" id="2.7.7.101"/>
    </reaction>
</comment>
<dbReference type="InterPro" id="IPR050219">
    <property type="entry name" value="DnaG_primase"/>
</dbReference>
<dbReference type="RefSeq" id="WP_307227320.1">
    <property type="nucleotide sequence ID" value="NZ_JAUSTT010000004.1"/>
</dbReference>
<dbReference type="NCBIfam" id="TIGR01391">
    <property type="entry name" value="dnaG"/>
    <property type="match status" value="1"/>
</dbReference>
<dbReference type="SMART" id="SM00493">
    <property type="entry name" value="TOPRIM"/>
    <property type="match status" value="1"/>
</dbReference>
<keyword evidence="5 12" id="KW-0235">DNA replication</keyword>
<gene>
    <name evidence="12" type="primary">dnaG</name>
    <name evidence="16" type="ORF">J2S08_001052</name>
</gene>
<comment type="domain">
    <text evidence="12">Contains an N-terminal zinc-binding domain, a central core domain that contains the primase activity, and a C-terminal DnaB-binding domain.</text>
</comment>
<dbReference type="CDD" id="cd03364">
    <property type="entry name" value="TOPRIM_DnaG_primases"/>
    <property type="match status" value="1"/>
</dbReference>
<reference evidence="16 17" key="1">
    <citation type="submission" date="2023-07" db="EMBL/GenBank/DDBJ databases">
        <title>Genomic Encyclopedia of Type Strains, Phase IV (KMG-IV): sequencing the most valuable type-strain genomes for metagenomic binning, comparative biology and taxonomic classification.</title>
        <authorList>
            <person name="Goeker M."/>
        </authorList>
    </citation>
    <scope>NUCLEOTIDE SEQUENCE [LARGE SCALE GENOMIC DNA]</scope>
    <source>
        <strain evidence="16 17">DSM 23837</strain>
    </source>
</reference>
<evidence type="ECO:0000313" key="16">
    <source>
        <dbReference type="EMBL" id="MDQ0175218.1"/>
    </source>
</evidence>
<dbReference type="InterPro" id="IPR030846">
    <property type="entry name" value="DnaG_bac"/>
</dbReference>
<dbReference type="Pfam" id="PF01807">
    <property type="entry name" value="Zn_ribbon_DnaG"/>
    <property type="match status" value="1"/>
</dbReference>
<keyword evidence="1 12" id="KW-0240">DNA-directed RNA polymerase</keyword>
<evidence type="ECO:0000256" key="4">
    <source>
        <dbReference type="ARBA" id="ARBA00022695"/>
    </source>
</evidence>
<evidence type="ECO:0000256" key="12">
    <source>
        <dbReference type="HAMAP-Rule" id="MF_00974"/>
    </source>
</evidence>
<keyword evidence="17" id="KW-1185">Reference proteome</keyword>
<dbReference type="Gene3D" id="3.40.1360.10">
    <property type="match status" value="1"/>
</dbReference>
<dbReference type="SUPFAM" id="SSF57783">
    <property type="entry name" value="Zinc beta-ribbon"/>
    <property type="match status" value="1"/>
</dbReference>
<evidence type="ECO:0000256" key="14">
    <source>
        <dbReference type="SAM" id="Coils"/>
    </source>
</evidence>
<dbReference type="HAMAP" id="MF_00974">
    <property type="entry name" value="DNA_primase_DnaG"/>
    <property type="match status" value="1"/>
</dbReference>
<dbReference type="EMBL" id="JAUSTT010000004">
    <property type="protein sequence ID" value="MDQ0175218.1"/>
    <property type="molecule type" value="Genomic_DNA"/>
</dbReference>
<organism evidence="16 17">
    <name type="scientific">Bacillus chungangensis</name>
    <dbReference type="NCBI Taxonomy" id="587633"/>
    <lineage>
        <taxon>Bacteria</taxon>
        <taxon>Bacillati</taxon>
        <taxon>Bacillota</taxon>
        <taxon>Bacilli</taxon>
        <taxon>Bacillales</taxon>
        <taxon>Bacillaceae</taxon>
        <taxon>Bacillus</taxon>
    </lineage>
</organism>
<sequence length="603" mass="69913">MARRIPDEKIKDIQQATNIVDIISEYVQLKKQGRNYFGLCPFHGENTPSFSVSMDKQIYHCFGCGAGGDAFSFLMEIEGLSFREAALKLAEKNNIAIEMGETIQHQPSPASLEQTQMIEAHELLSKFYHHLLMHTNEGQQALEYLLNRGMTKESIQTFQVGYALPTWDFAVKFLNKRGFSSRLLEKAGLIIKKDNHEEYFDRFRNRIMFPLKNEKGETVAFSGRALDGEQPKYLNSPETVIFNKSSMLYHYHQARGAIRRKNKVILFEGFMDVISAYRADIHHAVATMGTALTEKHIQLLRRLTDTVIICFDADQAGMEAAHRAADLLAQDGCEVQIALMPSELDPDDYIQQYGEAKFRQDIIGDTLTLMAFKMRYYRHDKNMQNEGERLQYIENILREVAKLPKAVERDYYLRQLAEEFSLSLEAMKQQQRQIYFADKRKNNLQHTPIHLNAIPAETSKKLPPAYQTAERRLLAHMLRDEDVAYKIKDLLNGEQLHSDEHQAILTYLYGYYEAGNTANTRLFLHYLPDDSLRRIVIEIEMMPLNEEEMDQEIEDYVKQVLKHQKMLKIKNMEAEQKEAERQKDYEKAAMILKEIVAIRKSLA</sequence>
<comment type="cofactor">
    <cofactor evidence="12 13">
        <name>Zn(2+)</name>
        <dbReference type="ChEBI" id="CHEBI:29105"/>
    </cofactor>
    <text evidence="12 13">Binds 1 zinc ion per monomer.</text>
</comment>
<dbReference type="SUPFAM" id="SSF56731">
    <property type="entry name" value="DNA primase core"/>
    <property type="match status" value="1"/>
</dbReference>
<evidence type="ECO:0000259" key="15">
    <source>
        <dbReference type="PROSITE" id="PS50880"/>
    </source>
</evidence>
<dbReference type="InterPro" id="IPR013264">
    <property type="entry name" value="DNAG_N"/>
</dbReference>
<keyword evidence="4 12" id="KW-0548">Nucleotidyltransferase</keyword>
<dbReference type="PANTHER" id="PTHR30313:SF2">
    <property type="entry name" value="DNA PRIMASE"/>
    <property type="match status" value="1"/>
</dbReference>
<keyword evidence="11 12" id="KW-0804">Transcription</keyword>
<dbReference type="Gene3D" id="1.10.860.10">
    <property type="entry name" value="DNAb Helicase, Chain A"/>
    <property type="match status" value="1"/>
</dbReference>
<dbReference type="EC" id="2.7.7.101" evidence="12"/>
<dbReference type="Gene3D" id="6.10.140.360">
    <property type="match status" value="1"/>
</dbReference>
<dbReference type="InterPro" id="IPR006295">
    <property type="entry name" value="DNA_primase_DnaG"/>
</dbReference>
<dbReference type="GO" id="GO:0016779">
    <property type="term" value="F:nucleotidyltransferase activity"/>
    <property type="evidence" value="ECO:0007669"/>
    <property type="project" value="UniProtKB-KW"/>
</dbReference>
<feature type="zinc finger region" description="CHC2-type" evidence="12">
    <location>
        <begin position="40"/>
        <end position="64"/>
    </location>
</feature>
<evidence type="ECO:0000256" key="13">
    <source>
        <dbReference type="PIRNR" id="PIRNR002811"/>
    </source>
</evidence>
<evidence type="ECO:0000256" key="1">
    <source>
        <dbReference type="ARBA" id="ARBA00022478"/>
    </source>
</evidence>
<dbReference type="InterPro" id="IPR002694">
    <property type="entry name" value="Znf_CHC2"/>
</dbReference>
<dbReference type="PANTHER" id="PTHR30313">
    <property type="entry name" value="DNA PRIMASE"/>
    <property type="match status" value="1"/>
</dbReference>
<accession>A0ABT9WPY7</accession>
<comment type="caution">
    <text evidence="16">The sequence shown here is derived from an EMBL/GenBank/DDBJ whole genome shotgun (WGS) entry which is preliminary data.</text>
</comment>
<feature type="coiled-coil region" evidence="14">
    <location>
        <begin position="562"/>
        <end position="589"/>
    </location>
</feature>
<dbReference type="InterPro" id="IPR006171">
    <property type="entry name" value="TOPRIM_dom"/>
</dbReference>
<comment type="subunit">
    <text evidence="12">Monomer. Interacts with DnaB.</text>
</comment>
<dbReference type="InterPro" id="IPR036977">
    <property type="entry name" value="DNA_primase_Znf_CHC2"/>
</dbReference>
<dbReference type="SUPFAM" id="SSF48024">
    <property type="entry name" value="N-terminal domain of DnaB helicase"/>
    <property type="match status" value="1"/>
</dbReference>
<evidence type="ECO:0000256" key="10">
    <source>
        <dbReference type="ARBA" id="ARBA00023125"/>
    </source>
</evidence>
<proteinExistence type="inferred from homology"/>
<dbReference type="SMART" id="SM00400">
    <property type="entry name" value="ZnF_CHCC"/>
    <property type="match status" value="1"/>
</dbReference>
<dbReference type="InterPro" id="IPR037068">
    <property type="entry name" value="DNA_primase_core_N_sf"/>
</dbReference>
<dbReference type="PROSITE" id="PS50880">
    <property type="entry name" value="TOPRIM"/>
    <property type="match status" value="1"/>
</dbReference>